<dbReference type="Proteomes" id="UP001165122">
    <property type="component" value="Unassembled WGS sequence"/>
</dbReference>
<dbReference type="AlphaFoldDB" id="A0A9W7AUU8"/>
<proteinExistence type="predicted"/>
<reference evidence="3" key="1">
    <citation type="journal article" date="2023" name="Commun. Biol.">
        <title>Genome analysis of Parmales, the sister group of diatoms, reveals the evolutionary specialization of diatoms from phago-mixotrophs to photoautotrophs.</title>
        <authorList>
            <person name="Ban H."/>
            <person name="Sato S."/>
            <person name="Yoshikawa S."/>
            <person name="Yamada K."/>
            <person name="Nakamura Y."/>
            <person name="Ichinomiya M."/>
            <person name="Sato N."/>
            <person name="Blanc-Mathieu R."/>
            <person name="Endo H."/>
            <person name="Kuwata A."/>
            <person name="Ogata H."/>
        </authorList>
    </citation>
    <scope>NUCLEOTIDE SEQUENCE [LARGE SCALE GENOMIC DNA]</scope>
    <source>
        <strain evidence="3">NIES 3700</strain>
    </source>
</reference>
<dbReference type="EMBL" id="BRXW01000701">
    <property type="protein sequence ID" value="GMH74799.1"/>
    <property type="molecule type" value="Genomic_DNA"/>
</dbReference>
<dbReference type="OrthoDB" id="10680230at2759"/>
<keyword evidence="1" id="KW-0175">Coiled coil</keyword>
<accession>A0A9W7AUU8</accession>
<name>A0A9W7AUU8_9STRA</name>
<feature type="coiled-coil region" evidence="1">
    <location>
        <begin position="340"/>
        <end position="367"/>
    </location>
</feature>
<gene>
    <name evidence="2" type="ORF">TrLO_g3387</name>
</gene>
<keyword evidence="3" id="KW-1185">Reference proteome</keyword>
<evidence type="ECO:0000256" key="1">
    <source>
        <dbReference type="SAM" id="Coils"/>
    </source>
</evidence>
<protein>
    <submittedName>
        <fullName evidence="2">Uncharacterized protein</fullName>
    </submittedName>
</protein>
<organism evidence="2 3">
    <name type="scientific">Triparma laevis f. longispina</name>
    <dbReference type="NCBI Taxonomy" id="1714387"/>
    <lineage>
        <taxon>Eukaryota</taxon>
        <taxon>Sar</taxon>
        <taxon>Stramenopiles</taxon>
        <taxon>Ochrophyta</taxon>
        <taxon>Bolidophyceae</taxon>
        <taxon>Parmales</taxon>
        <taxon>Triparmaceae</taxon>
        <taxon>Triparma</taxon>
    </lineage>
</organism>
<comment type="caution">
    <text evidence="2">The sequence shown here is derived from an EMBL/GenBank/DDBJ whole genome shotgun (WGS) entry which is preliminary data.</text>
</comment>
<evidence type="ECO:0000313" key="3">
    <source>
        <dbReference type="Proteomes" id="UP001165122"/>
    </source>
</evidence>
<sequence length="386" mass="44096">MLAKAAPCSQLVIDLLEHTPSVQALRSCQTDAALQATIDEFRTTRADNEKAIADIVDKKARKKTQKLQQALFEATEDSLPTATKHFSLLKTYAAEQTIRLARSIKTAMNKYATTDPNRYAHVADIINFKSDIDQVTPKKYQSQSIERQVDALLLKAAWKEELFQTLVNDSVDVFNTATSIEKVCSKFEFDEEETTEFTKGDPEFRPQTFFLEDGSKSVTLKDLNRVSLEFEDPLALGLMYRVIQKVFKCTAVNNKFQQTTYTEPPDLHINAALPSFDPNSDPWIIEIQLLFRDILTVKKELHIFYGIVRAETPEEVLANPAFIGEVREKVEGDTAVRALRESAEKEKKDRDEEILALKQEVTELKKQQSKFRWPSKPYANLPKRRK</sequence>
<evidence type="ECO:0000313" key="2">
    <source>
        <dbReference type="EMBL" id="GMH74799.1"/>
    </source>
</evidence>